<sequence length="163" mass="18670">MQGFDKIILILYGAITVFFIYRIFKQNKDKNLLGANVTSFKRPITSMEMILFSILVVVGGVNLVNGYKTNDKNSMMTACVMVVLAIVFMIFTLCKLYISEKGMLINSGFVNFKDLKKWGFDTNRGELVMAIKKDKNTTRESVKVKKEDIEEINELIRKYKLGK</sequence>
<feature type="transmembrane region" description="Helical" evidence="1">
    <location>
        <begin position="75"/>
        <end position="98"/>
    </location>
</feature>
<feature type="transmembrane region" description="Helical" evidence="1">
    <location>
        <begin position="44"/>
        <end position="63"/>
    </location>
</feature>
<protein>
    <recommendedName>
        <fullName evidence="2">DUF5673 domain-containing protein</fullName>
    </recommendedName>
</protein>
<evidence type="ECO:0000313" key="3">
    <source>
        <dbReference type="EMBL" id="KGF04584.1"/>
    </source>
</evidence>
<dbReference type="InterPro" id="IPR043730">
    <property type="entry name" value="DUF5673"/>
</dbReference>
<dbReference type="Proteomes" id="UP000029579">
    <property type="component" value="Unassembled WGS sequence"/>
</dbReference>
<dbReference type="AlphaFoldDB" id="A0A095Z7X1"/>
<proteinExistence type="predicted"/>
<feature type="transmembrane region" description="Helical" evidence="1">
    <location>
        <begin position="6"/>
        <end position="24"/>
    </location>
</feature>
<comment type="caution">
    <text evidence="3">The sequence shown here is derived from an EMBL/GenBank/DDBJ whole genome shotgun (WGS) entry which is preliminary data.</text>
</comment>
<keyword evidence="1" id="KW-1133">Transmembrane helix</keyword>
<dbReference type="OrthoDB" id="1711113at2"/>
<evidence type="ECO:0000256" key="1">
    <source>
        <dbReference type="SAM" id="Phobius"/>
    </source>
</evidence>
<evidence type="ECO:0000313" key="4">
    <source>
        <dbReference type="Proteomes" id="UP000029579"/>
    </source>
</evidence>
<accession>A0A095Z7X1</accession>
<dbReference type="RefSeq" id="WP_004828504.1">
    <property type="nucleotide sequence ID" value="NZ_JRMW01000027.1"/>
</dbReference>
<dbReference type="eggNOG" id="ENOG50337YV">
    <property type="taxonomic scope" value="Bacteria"/>
</dbReference>
<keyword evidence="1" id="KW-0472">Membrane</keyword>
<gene>
    <name evidence="3" type="ORF">HMPREF1630_03325</name>
</gene>
<reference evidence="3 4" key="1">
    <citation type="submission" date="2014-07" db="EMBL/GenBank/DDBJ databases">
        <authorList>
            <person name="McCorrison J."/>
            <person name="Sanka R."/>
            <person name="Torralba M."/>
            <person name="Gillis M."/>
            <person name="Haft D.H."/>
            <person name="Methe B."/>
            <person name="Sutton G."/>
            <person name="Nelson K.E."/>
        </authorList>
    </citation>
    <scope>NUCLEOTIDE SEQUENCE [LARGE SCALE GENOMIC DNA]</scope>
    <source>
        <strain evidence="3 4">S7-1-13</strain>
    </source>
</reference>
<evidence type="ECO:0000259" key="2">
    <source>
        <dbReference type="Pfam" id="PF18923"/>
    </source>
</evidence>
<keyword evidence="1" id="KW-0812">Transmembrane</keyword>
<dbReference type="EMBL" id="JRMW01000027">
    <property type="protein sequence ID" value="KGF04584.1"/>
    <property type="molecule type" value="Genomic_DNA"/>
</dbReference>
<feature type="domain" description="DUF5673" evidence="2">
    <location>
        <begin position="94"/>
        <end position="160"/>
    </location>
</feature>
<organism evidence="3 4">
    <name type="scientific">Anaerococcus lactolyticus S7-1-13</name>
    <dbReference type="NCBI Taxonomy" id="1284686"/>
    <lineage>
        <taxon>Bacteria</taxon>
        <taxon>Bacillati</taxon>
        <taxon>Bacillota</taxon>
        <taxon>Tissierellia</taxon>
        <taxon>Tissierellales</taxon>
        <taxon>Peptoniphilaceae</taxon>
        <taxon>Anaerococcus</taxon>
    </lineage>
</organism>
<dbReference type="Pfam" id="PF18923">
    <property type="entry name" value="DUF5673"/>
    <property type="match status" value="1"/>
</dbReference>
<name>A0A095Z7X1_9FIRM</name>